<feature type="signal peptide" evidence="2">
    <location>
        <begin position="1"/>
        <end position="21"/>
    </location>
</feature>
<accession>A0A975YFT2</accession>
<evidence type="ECO:0008006" key="5">
    <source>
        <dbReference type="Google" id="ProtNLM"/>
    </source>
</evidence>
<feature type="chain" id="PRO_5037156873" description="Lipoprotein" evidence="2">
    <location>
        <begin position="22"/>
        <end position="106"/>
    </location>
</feature>
<dbReference type="Proteomes" id="UP000693972">
    <property type="component" value="Unassembled WGS sequence"/>
</dbReference>
<keyword evidence="4" id="KW-1185">Reference proteome</keyword>
<evidence type="ECO:0000313" key="4">
    <source>
        <dbReference type="Proteomes" id="UP000693972"/>
    </source>
</evidence>
<protein>
    <recommendedName>
        <fullName evidence="5">Lipoprotein</fullName>
    </recommendedName>
</protein>
<feature type="compositionally biased region" description="Gly residues" evidence="1">
    <location>
        <begin position="90"/>
        <end position="106"/>
    </location>
</feature>
<gene>
    <name evidence="3" type="ORF">KUL25_20125</name>
</gene>
<evidence type="ECO:0000313" key="3">
    <source>
        <dbReference type="EMBL" id="QXL87680.1"/>
    </source>
</evidence>
<evidence type="ECO:0000256" key="1">
    <source>
        <dbReference type="SAM" id="MobiDB-lite"/>
    </source>
</evidence>
<dbReference type="RefSeq" id="WP_257894534.1">
    <property type="nucleotide sequence ID" value="NZ_JAIMBW010000001.1"/>
</dbReference>
<proteinExistence type="predicted"/>
<sequence>MLRPFLLVSCLALTGCLPVFAGTEIITRNGVEYSATRWDSQTGGGSFWRIRLGRTSYICDRYDDGEAGCNALIDQFVAGELAQPASSTDGDGGGNTGGYDGEGGGF</sequence>
<keyword evidence="2" id="KW-0732">Signal</keyword>
<evidence type="ECO:0000256" key="2">
    <source>
        <dbReference type="SAM" id="SignalP"/>
    </source>
</evidence>
<feature type="region of interest" description="Disordered" evidence="1">
    <location>
        <begin position="83"/>
        <end position="106"/>
    </location>
</feature>
<dbReference type="PROSITE" id="PS51257">
    <property type="entry name" value="PROKAR_LIPOPROTEIN"/>
    <property type="match status" value="1"/>
</dbReference>
<organism evidence="3">
    <name type="scientific">Gymnodinialimonas phycosphaerae</name>
    <dbReference type="NCBI Taxonomy" id="2841589"/>
    <lineage>
        <taxon>Bacteria</taxon>
        <taxon>Pseudomonadati</taxon>
        <taxon>Pseudomonadota</taxon>
        <taxon>Alphaproteobacteria</taxon>
        <taxon>Rhodobacterales</taxon>
        <taxon>Paracoccaceae</taxon>
        <taxon>Gymnodinialimonas</taxon>
    </lineage>
</organism>
<dbReference type="AlphaFoldDB" id="A0A975YFT2"/>
<reference evidence="3 4" key="1">
    <citation type="submission" date="2021-07" db="EMBL/GenBank/DDBJ databases">
        <title>Karlodiniumbacter phycospheric gen. nov., sp. nov., a phycosphere bacterium isolated from karlodinium veneficum.</title>
        <authorList>
            <person name="Peng Y."/>
            <person name="Jiang L."/>
            <person name="Lee J."/>
        </authorList>
    </citation>
    <scope>NUCLEOTIDE SEQUENCE</scope>
    <source>
        <strain evidence="3 4">N5</strain>
    </source>
</reference>
<dbReference type="EMBL" id="JAIMBW010000001">
    <property type="protein sequence ID" value="MBY4895074.1"/>
    <property type="molecule type" value="Genomic_DNA"/>
</dbReference>
<dbReference type="EMBL" id="CP078073">
    <property type="protein sequence ID" value="QXL87680.1"/>
    <property type="molecule type" value="Genomic_DNA"/>
</dbReference>
<name>A0A975YFT2_9RHOB</name>